<evidence type="ECO:0000313" key="4">
    <source>
        <dbReference type="Proteomes" id="UP000706039"/>
    </source>
</evidence>
<dbReference type="Gene3D" id="3.40.50.2000">
    <property type="entry name" value="Glycogen Phosphorylase B"/>
    <property type="match status" value="1"/>
</dbReference>
<organism evidence="3 4">
    <name type="scientific">Sphingomonas colocasiae</name>
    <dbReference type="NCBI Taxonomy" id="1848973"/>
    <lineage>
        <taxon>Bacteria</taxon>
        <taxon>Pseudomonadati</taxon>
        <taxon>Pseudomonadota</taxon>
        <taxon>Alphaproteobacteria</taxon>
        <taxon>Sphingomonadales</taxon>
        <taxon>Sphingomonadaceae</taxon>
        <taxon>Sphingomonas</taxon>
    </lineage>
</organism>
<comment type="caution">
    <text evidence="3">The sequence shown here is derived from an EMBL/GenBank/DDBJ whole genome shotgun (WGS) entry which is preliminary data.</text>
</comment>
<dbReference type="RefSeq" id="WP_222990088.1">
    <property type="nucleotide sequence ID" value="NZ_JAINVV010000004.1"/>
</dbReference>
<dbReference type="SUPFAM" id="SSF53756">
    <property type="entry name" value="UDP-Glycosyltransferase/glycogen phosphorylase"/>
    <property type="match status" value="1"/>
</dbReference>
<sequence>MTEVILDISRLISRVRYSTPSGVDRVEMAYARGLLNHYGEALTFAAVHPSGLYGRLSRRAALAYLDELERRWSLEEGSPRQRSLVSVIPQLAALLPSRGAALLSGTVYVQVSPHHLTNAAKVRRILMREKARFLCLVHDLIPIEFPEYARPSGAALHRRRIGTVAKLADGIIVNSAATGRSLEPWLEKARQGSVRKPRIHVALLGTEQLPPVAPEPGDGRPYFVCLGTIEPRKNHLLLLHLWRHLAETLPPQEVPRLFLIGRRGWENEQVIDMLERCPALRGHVEELGGCPDARLSGLLRGARALLMPSFSEGYGMPVAEALSVGTPAVCSNLPALREVGGSVPDYLDPLDGAGWKAAILDHARGGPSHVAQMSRLPKWHNPTWEEHMAIVRDAIEGL</sequence>
<dbReference type="Proteomes" id="UP000706039">
    <property type="component" value="Unassembled WGS sequence"/>
</dbReference>
<evidence type="ECO:0000256" key="1">
    <source>
        <dbReference type="ARBA" id="ARBA00022679"/>
    </source>
</evidence>
<dbReference type="CDD" id="cd03809">
    <property type="entry name" value="GT4_MtfB-like"/>
    <property type="match status" value="1"/>
</dbReference>
<feature type="domain" description="Glycosyl transferase family 1" evidence="2">
    <location>
        <begin position="218"/>
        <end position="339"/>
    </location>
</feature>
<proteinExistence type="predicted"/>
<dbReference type="Pfam" id="PF00534">
    <property type="entry name" value="Glycos_transf_1"/>
    <property type="match status" value="1"/>
</dbReference>
<accession>A0ABS7PP05</accession>
<dbReference type="PANTHER" id="PTHR46401">
    <property type="entry name" value="GLYCOSYLTRANSFERASE WBBK-RELATED"/>
    <property type="match status" value="1"/>
</dbReference>
<gene>
    <name evidence="3" type="ORF">K7G82_12200</name>
</gene>
<dbReference type="EMBL" id="JAINVV010000004">
    <property type="protein sequence ID" value="MBY8823058.1"/>
    <property type="molecule type" value="Genomic_DNA"/>
</dbReference>
<reference evidence="3 4" key="1">
    <citation type="submission" date="2021-08" db="EMBL/GenBank/DDBJ databases">
        <authorList>
            <person name="Tuo L."/>
        </authorList>
    </citation>
    <scope>NUCLEOTIDE SEQUENCE [LARGE SCALE GENOMIC DNA]</scope>
    <source>
        <strain evidence="3 4">JCM 31229</strain>
    </source>
</reference>
<evidence type="ECO:0000313" key="3">
    <source>
        <dbReference type="EMBL" id="MBY8823058.1"/>
    </source>
</evidence>
<keyword evidence="4" id="KW-1185">Reference proteome</keyword>
<name>A0ABS7PP05_9SPHN</name>
<dbReference type="InterPro" id="IPR001296">
    <property type="entry name" value="Glyco_trans_1"/>
</dbReference>
<keyword evidence="1" id="KW-0808">Transferase</keyword>
<dbReference type="PANTHER" id="PTHR46401:SF2">
    <property type="entry name" value="GLYCOSYLTRANSFERASE WBBK-RELATED"/>
    <property type="match status" value="1"/>
</dbReference>
<protein>
    <submittedName>
        <fullName evidence="3">Glycosyltransferase family 4 protein</fullName>
    </submittedName>
</protein>
<evidence type="ECO:0000259" key="2">
    <source>
        <dbReference type="Pfam" id="PF00534"/>
    </source>
</evidence>